<feature type="region of interest" description="Disordered" evidence="1">
    <location>
        <begin position="174"/>
        <end position="196"/>
    </location>
</feature>
<evidence type="ECO:0000256" key="1">
    <source>
        <dbReference type="SAM" id="MobiDB-lite"/>
    </source>
</evidence>
<gene>
    <name evidence="2" type="ORF">INT45_011863</name>
</gene>
<dbReference type="AlphaFoldDB" id="A0A8H7V7P4"/>
<name>A0A8H7V7P4_9FUNG</name>
<reference evidence="2 3" key="1">
    <citation type="submission" date="2020-12" db="EMBL/GenBank/DDBJ databases">
        <title>Metabolic potential, ecology and presence of endohyphal bacteria is reflected in genomic diversity of Mucoromycotina.</title>
        <authorList>
            <person name="Muszewska A."/>
            <person name="Okrasinska A."/>
            <person name="Steczkiewicz K."/>
            <person name="Drgas O."/>
            <person name="Orlowska M."/>
            <person name="Perlinska-Lenart U."/>
            <person name="Aleksandrzak-Piekarczyk T."/>
            <person name="Szatraj K."/>
            <person name="Zielenkiewicz U."/>
            <person name="Pilsyk S."/>
            <person name="Malc E."/>
            <person name="Mieczkowski P."/>
            <person name="Kruszewska J.S."/>
            <person name="Biernat P."/>
            <person name="Pawlowska J."/>
        </authorList>
    </citation>
    <scope>NUCLEOTIDE SEQUENCE [LARGE SCALE GENOMIC DNA]</scope>
    <source>
        <strain evidence="2 3">CBS 142.35</strain>
    </source>
</reference>
<proteinExistence type="predicted"/>
<dbReference type="Proteomes" id="UP000646827">
    <property type="component" value="Unassembled WGS sequence"/>
</dbReference>
<feature type="compositionally biased region" description="Low complexity" evidence="1">
    <location>
        <begin position="180"/>
        <end position="190"/>
    </location>
</feature>
<evidence type="ECO:0000313" key="3">
    <source>
        <dbReference type="Proteomes" id="UP000646827"/>
    </source>
</evidence>
<evidence type="ECO:0008006" key="4">
    <source>
        <dbReference type="Google" id="ProtNLM"/>
    </source>
</evidence>
<keyword evidence="3" id="KW-1185">Reference proteome</keyword>
<organism evidence="2 3">
    <name type="scientific">Circinella minor</name>
    <dbReference type="NCBI Taxonomy" id="1195481"/>
    <lineage>
        <taxon>Eukaryota</taxon>
        <taxon>Fungi</taxon>
        <taxon>Fungi incertae sedis</taxon>
        <taxon>Mucoromycota</taxon>
        <taxon>Mucoromycotina</taxon>
        <taxon>Mucoromycetes</taxon>
        <taxon>Mucorales</taxon>
        <taxon>Lichtheimiaceae</taxon>
        <taxon>Circinella</taxon>
    </lineage>
</organism>
<comment type="caution">
    <text evidence="2">The sequence shown here is derived from an EMBL/GenBank/DDBJ whole genome shotgun (WGS) entry which is preliminary data.</text>
</comment>
<evidence type="ECO:0000313" key="2">
    <source>
        <dbReference type="EMBL" id="KAG2206438.1"/>
    </source>
</evidence>
<dbReference type="EMBL" id="JAEPRB010001225">
    <property type="protein sequence ID" value="KAG2206438.1"/>
    <property type="molecule type" value="Genomic_DNA"/>
</dbReference>
<dbReference type="OrthoDB" id="2401469at2759"/>
<sequence>MMIESLWRILKRDFLVNSIRPRLDYLVWIIIQKQIVTIHHTFSLKIVNRTQKLDWELEFVHEWHTKTGRGEPGSNSRRNRSENDNAEKLYLPLIENWTCGCPSYAKSRLILCKHLISRYCDSHPSLRVVFGAHDYFICRQSTAPYVQILLNTSHPFYGLAAPNTLSLPQQTLPITPNSPPQTTIIPQSQPQPQPASILTPTLPPVITISDSEEEAGEELEAAVVVENNDEEIEVEEIEAEEIEAEEIEEVEIEEVEVSDVWQAQVDSEARIARLQRVLDAECNIYRNILQP</sequence>
<accession>A0A8H7V7P4</accession>
<protein>
    <recommendedName>
        <fullName evidence="4">SWIM-type domain-containing protein</fullName>
    </recommendedName>
</protein>